<reference evidence="1" key="2">
    <citation type="journal article" date="2022" name="New Phytol.">
        <title>Evolutionary transition to the ectomycorrhizal habit in the genomes of a hyperdiverse lineage of mushroom-forming fungi.</title>
        <authorList>
            <person name="Looney B."/>
            <person name="Miyauchi S."/>
            <person name="Morin E."/>
            <person name="Drula E."/>
            <person name="Courty P.E."/>
            <person name="Kohler A."/>
            <person name="Kuo A."/>
            <person name="LaButti K."/>
            <person name="Pangilinan J."/>
            <person name="Lipzen A."/>
            <person name="Riley R."/>
            <person name="Andreopoulos W."/>
            <person name="He G."/>
            <person name="Johnson J."/>
            <person name="Nolan M."/>
            <person name="Tritt A."/>
            <person name="Barry K.W."/>
            <person name="Grigoriev I.V."/>
            <person name="Nagy L.G."/>
            <person name="Hibbett D."/>
            <person name="Henrissat B."/>
            <person name="Matheny P.B."/>
            <person name="Labbe J."/>
            <person name="Martin F.M."/>
        </authorList>
    </citation>
    <scope>NUCLEOTIDE SEQUENCE</scope>
    <source>
        <strain evidence="1">EC-137</strain>
    </source>
</reference>
<reference evidence="1" key="1">
    <citation type="submission" date="2021-02" db="EMBL/GenBank/DDBJ databases">
        <authorList>
            <consortium name="DOE Joint Genome Institute"/>
            <person name="Ahrendt S."/>
            <person name="Looney B.P."/>
            <person name="Miyauchi S."/>
            <person name="Morin E."/>
            <person name="Drula E."/>
            <person name="Courty P.E."/>
            <person name="Chicoki N."/>
            <person name="Fauchery L."/>
            <person name="Kohler A."/>
            <person name="Kuo A."/>
            <person name="Labutti K."/>
            <person name="Pangilinan J."/>
            <person name="Lipzen A."/>
            <person name="Riley R."/>
            <person name="Andreopoulos W."/>
            <person name="He G."/>
            <person name="Johnson J."/>
            <person name="Barry K.W."/>
            <person name="Grigoriev I.V."/>
            <person name="Nagy L."/>
            <person name="Hibbett D."/>
            <person name="Henrissat B."/>
            <person name="Matheny P.B."/>
            <person name="Labbe J."/>
            <person name="Martin F."/>
        </authorList>
    </citation>
    <scope>NUCLEOTIDE SEQUENCE</scope>
    <source>
        <strain evidence="1">EC-137</strain>
    </source>
</reference>
<gene>
    <name evidence="1" type="ORF">K488DRAFT_84307</name>
</gene>
<name>A0ACB8QRB5_9AGAM</name>
<dbReference type="EMBL" id="MU273506">
    <property type="protein sequence ID" value="KAI0034087.1"/>
    <property type="molecule type" value="Genomic_DNA"/>
</dbReference>
<accession>A0ACB8QRB5</accession>
<keyword evidence="2" id="KW-1185">Reference proteome</keyword>
<evidence type="ECO:0000313" key="2">
    <source>
        <dbReference type="Proteomes" id="UP000814128"/>
    </source>
</evidence>
<organism evidence="1 2">
    <name type="scientific">Vararia minispora EC-137</name>
    <dbReference type="NCBI Taxonomy" id="1314806"/>
    <lineage>
        <taxon>Eukaryota</taxon>
        <taxon>Fungi</taxon>
        <taxon>Dikarya</taxon>
        <taxon>Basidiomycota</taxon>
        <taxon>Agaricomycotina</taxon>
        <taxon>Agaricomycetes</taxon>
        <taxon>Russulales</taxon>
        <taxon>Lachnocladiaceae</taxon>
        <taxon>Vararia</taxon>
    </lineage>
</organism>
<comment type="caution">
    <text evidence="1">The sequence shown here is derived from an EMBL/GenBank/DDBJ whole genome shotgun (WGS) entry which is preliminary data.</text>
</comment>
<proteinExistence type="predicted"/>
<protein>
    <submittedName>
        <fullName evidence="1">Uncharacterized protein</fullName>
    </submittedName>
</protein>
<evidence type="ECO:0000313" key="1">
    <source>
        <dbReference type="EMBL" id="KAI0034087.1"/>
    </source>
</evidence>
<dbReference type="Proteomes" id="UP000814128">
    <property type="component" value="Unassembled WGS sequence"/>
</dbReference>
<sequence length="703" mass="78139">MSAKRKRSETIPASPSDGAPAPSTRRTVSPSLTSNAPKRKKSTQACSACRKHKTRCELLDSSSYVARCHRCEVLSIPCSFETDTPRSVVFNDPTPLSRRRQETAKALLADSRPTPRPSPPDPNLDSHLGVDADNDDYESPWDFLSVPGLADWTETPVLGMRILSRNACPDTFPKYVGSVSSLSDVVTAEQRLFLIQRFTQQYEPWLSLPPNVLVEDDILDLVRCTIASRHLDPLTRMQVFPPLRQLVEQVIMQHVFNPSPSIVVVQAFAILSLWSPFDNLPPSSAGSHDSRLIAASAVSMGKTLHLHESEDKALQLQQRLVKGSPLSVEEANEYPKLMTNWSMWFLLRVVESMACLGTGRPLTATSLAELDMKRYGAISDTLESTRRTRMLLAARTFELADNAMRFEMPKDQNGYDVFFEGISELLQRFEIIHRVVVGLPVSSDFDRFYLETCSVTYYFCKLVVLVRILRLLRVYKPKDIVNNAFIAAKWRKQGSMQAILCARNALFASDSLLASVLAIREKELLATAPDAFFSMIAFASAFLVMAKFMLLSSHKHRRIPGCTDQLLARTVKLLNEIAPSADHPAARCAKIMSDFIESWDVRLAKYDAEHSLQCPGEQLPPPRDGMGTLPARSTDSATPSTPSGMVPSPVDAGVVPPAMPDLSAFNLQYENAALVGFGDEVFGSEFWQFMTELSYPYAAPVPQ</sequence>